<evidence type="ECO:0000256" key="4">
    <source>
        <dbReference type="ARBA" id="ARBA00022777"/>
    </source>
</evidence>
<dbReference type="RefSeq" id="XP_066716421.1">
    <property type="nucleotide sequence ID" value="XM_066857152.1"/>
</dbReference>
<feature type="compositionally biased region" description="Polar residues" evidence="6">
    <location>
        <begin position="1"/>
        <end position="10"/>
    </location>
</feature>
<reference evidence="8 9" key="1">
    <citation type="submission" date="2023-01" db="EMBL/GenBank/DDBJ databases">
        <title>Analysis of 21 Apiospora genomes using comparative genomics revels a genus with tremendous synthesis potential of carbohydrate active enzymes and secondary metabolites.</title>
        <authorList>
            <person name="Sorensen T."/>
        </authorList>
    </citation>
    <scope>NUCLEOTIDE SEQUENCE [LARGE SCALE GENOMIC DNA]</scope>
    <source>
        <strain evidence="8 9">CBS 135458</strain>
    </source>
</reference>
<organism evidence="8 9">
    <name type="scientific">Apiospora phragmitis</name>
    <dbReference type="NCBI Taxonomy" id="2905665"/>
    <lineage>
        <taxon>Eukaryota</taxon>
        <taxon>Fungi</taxon>
        <taxon>Dikarya</taxon>
        <taxon>Ascomycota</taxon>
        <taxon>Pezizomycotina</taxon>
        <taxon>Sordariomycetes</taxon>
        <taxon>Xylariomycetidae</taxon>
        <taxon>Amphisphaeriales</taxon>
        <taxon>Apiosporaceae</taxon>
        <taxon>Apiospora</taxon>
    </lineage>
</organism>
<evidence type="ECO:0000256" key="1">
    <source>
        <dbReference type="ARBA" id="ARBA00012513"/>
    </source>
</evidence>
<feature type="region of interest" description="Disordered" evidence="6">
    <location>
        <begin position="1"/>
        <end position="21"/>
    </location>
</feature>
<dbReference type="EC" id="2.7.11.1" evidence="1"/>
<dbReference type="PANTHER" id="PTHR43671">
    <property type="entry name" value="SERINE/THREONINE-PROTEIN KINASE NEK"/>
    <property type="match status" value="1"/>
</dbReference>
<keyword evidence="4" id="KW-0418">Kinase</keyword>
<dbReference type="PANTHER" id="PTHR43671:SF13">
    <property type="entry name" value="SERINE_THREONINE-PROTEIN KINASE NEK2"/>
    <property type="match status" value="1"/>
</dbReference>
<dbReference type="InterPro" id="IPR000719">
    <property type="entry name" value="Prot_kinase_dom"/>
</dbReference>
<evidence type="ECO:0000256" key="2">
    <source>
        <dbReference type="ARBA" id="ARBA00022679"/>
    </source>
</evidence>
<gene>
    <name evidence="8" type="ORF">PG994_005743</name>
</gene>
<evidence type="ECO:0000256" key="6">
    <source>
        <dbReference type="SAM" id="MobiDB-lite"/>
    </source>
</evidence>
<keyword evidence="3" id="KW-0547">Nucleotide-binding</keyword>
<feature type="region of interest" description="Disordered" evidence="6">
    <location>
        <begin position="331"/>
        <end position="350"/>
    </location>
</feature>
<dbReference type="InterPro" id="IPR011009">
    <property type="entry name" value="Kinase-like_dom_sf"/>
</dbReference>
<keyword evidence="5" id="KW-0067">ATP-binding</keyword>
<feature type="domain" description="Protein kinase" evidence="7">
    <location>
        <begin position="37"/>
        <end position="318"/>
    </location>
</feature>
<evidence type="ECO:0000259" key="7">
    <source>
        <dbReference type="SMART" id="SM00220"/>
    </source>
</evidence>
<comment type="caution">
    <text evidence="8">The sequence shown here is derived from an EMBL/GenBank/DDBJ whole genome shotgun (WGS) entry which is preliminary data.</text>
</comment>
<sequence>MSGKLSQPPSGTVEVRKSGMGELERLPISSKPLDHLYERVKTIDDGAGNLGGMNAGVYVVREKNTGQVYVQKCYQSNHNALIKLFRDEIGYMRVGMAQTNRRPIPPLIFNVHTISDVFAQRLMHSSIVQYVDAYVNFRAPFEAAAYMEYCDRGSLRDLIVNTNRPSHLKEKRTWPPLTQKPDIFLGSHDTPNSTKPLYVLLSDFGVACFEDNSNKPGTGPCSSAGTPEYHAPELCFHPAPTDHQMTQRLQASPHTGRSDLFAVVLLMYCMCERSNFPHIDPRCRPMRSPAALGRAARSPRLDISARGVYSDYLARVILWAGAREAVGAARRPEAGRGRAEAVPAMEGGPELAGAGGGDATGLGGSQEHRLNKQGGACKVVVAAAEGAKGVSACSRQELPSSGRESSVALTDDRLLRFDTISPRKRRVLDHDLKCHTSAAQIFFTVVRIPT</sequence>
<dbReference type="SMART" id="SM00220">
    <property type="entry name" value="S_TKc"/>
    <property type="match status" value="1"/>
</dbReference>
<keyword evidence="9" id="KW-1185">Reference proteome</keyword>
<evidence type="ECO:0000256" key="3">
    <source>
        <dbReference type="ARBA" id="ARBA00022741"/>
    </source>
</evidence>
<dbReference type="GeneID" id="92090215"/>
<protein>
    <recommendedName>
        <fullName evidence="1">non-specific serine/threonine protein kinase</fullName>
        <ecNumber evidence="1">2.7.11.1</ecNumber>
    </recommendedName>
</protein>
<accession>A0ABR1VE36</accession>
<keyword evidence="2" id="KW-0808">Transferase</keyword>
<name>A0ABR1VE36_9PEZI</name>
<dbReference type="EMBL" id="JAQQWL010000006">
    <property type="protein sequence ID" value="KAK8069127.1"/>
    <property type="molecule type" value="Genomic_DNA"/>
</dbReference>
<proteinExistence type="predicted"/>
<dbReference type="Gene3D" id="1.10.510.10">
    <property type="entry name" value="Transferase(Phosphotransferase) domain 1"/>
    <property type="match status" value="1"/>
</dbReference>
<evidence type="ECO:0000313" key="9">
    <source>
        <dbReference type="Proteomes" id="UP001480595"/>
    </source>
</evidence>
<dbReference type="InterPro" id="IPR050660">
    <property type="entry name" value="NEK_Ser/Thr_kinase"/>
</dbReference>
<dbReference type="Proteomes" id="UP001480595">
    <property type="component" value="Unassembled WGS sequence"/>
</dbReference>
<feature type="compositionally biased region" description="Low complexity" evidence="6">
    <location>
        <begin position="340"/>
        <end position="350"/>
    </location>
</feature>
<dbReference type="SUPFAM" id="SSF56112">
    <property type="entry name" value="Protein kinase-like (PK-like)"/>
    <property type="match status" value="1"/>
</dbReference>
<evidence type="ECO:0000256" key="5">
    <source>
        <dbReference type="ARBA" id="ARBA00022840"/>
    </source>
</evidence>
<evidence type="ECO:0000313" key="8">
    <source>
        <dbReference type="EMBL" id="KAK8069127.1"/>
    </source>
</evidence>